<reference evidence="2 3" key="1">
    <citation type="journal article" date="2019" name="Nat. Microbiol.">
        <title>Mediterranean grassland soil C-N compound turnover is dependent on rainfall and depth, and is mediated by genomically divergent microorganisms.</title>
        <authorList>
            <person name="Diamond S."/>
            <person name="Andeer P.F."/>
            <person name="Li Z."/>
            <person name="Crits-Christoph A."/>
            <person name="Burstein D."/>
            <person name="Anantharaman K."/>
            <person name="Lane K.R."/>
            <person name="Thomas B.C."/>
            <person name="Pan C."/>
            <person name="Northen T.R."/>
            <person name="Banfield J.F."/>
        </authorList>
    </citation>
    <scope>NUCLEOTIDE SEQUENCE [LARGE SCALE GENOMIC DNA]</scope>
    <source>
        <strain evidence="2">WS_4</strain>
    </source>
</reference>
<name>A0A538SW00_UNCEI</name>
<evidence type="ECO:0000313" key="2">
    <source>
        <dbReference type="EMBL" id="TMQ55567.1"/>
    </source>
</evidence>
<dbReference type="EMBL" id="VBOU01000020">
    <property type="protein sequence ID" value="TMQ55567.1"/>
    <property type="molecule type" value="Genomic_DNA"/>
</dbReference>
<accession>A0A538SW00</accession>
<feature type="compositionally biased region" description="Gly residues" evidence="1">
    <location>
        <begin position="30"/>
        <end position="48"/>
    </location>
</feature>
<comment type="caution">
    <text evidence="2">The sequence shown here is derived from an EMBL/GenBank/DDBJ whole genome shotgun (WGS) entry which is preliminary data.</text>
</comment>
<feature type="region of interest" description="Disordered" evidence="1">
    <location>
        <begin position="30"/>
        <end position="77"/>
    </location>
</feature>
<sequence>MFRFLIRLLLAILTFRVLVGLARFALGIAGGGSATRVGPGGGGGGGGPEKPHERAPQPIVDRASAIDVPFTEEPREP</sequence>
<evidence type="ECO:0000313" key="3">
    <source>
        <dbReference type="Proteomes" id="UP000319829"/>
    </source>
</evidence>
<proteinExistence type="predicted"/>
<evidence type="ECO:0000256" key="1">
    <source>
        <dbReference type="SAM" id="MobiDB-lite"/>
    </source>
</evidence>
<protein>
    <submittedName>
        <fullName evidence="2">Uncharacterized protein</fullName>
    </submittedName>
</protein>
<gene>
    <name evidence="2" type="ORF">E6K74_02870</name>
</gene>
<organism evidence="2 3">
    <name type="scientific">Eiseniibacteriota bacterium</name>
    <dbReference type="NCBI Taxonomy" id="2212470"/>
    <lineage>
        <taxon>Bacteria</taxon>
        <taxon>Candidatus Eiseniibacteriota</taxon>
    </lineage>
</organism>
<dbReference type="AlphaFoldDB" id="A0A538SW00"/>
<dbReference type="Proteomes" id="UP000319829">
    <property type="component" value="Unassembled WGS sequence"/>
</dbReference>